<dbReference type="AlphaFoldDB" id="A0A4S8QFH3"/>
<dbReference type="InterPro" id="IPR036249">
    <property type="entry name" value="Thioredoxin-like_sf"/>
</dbReference>
<dbReference type="SUPFAM" id="SSF52833">
    <property type="entry name" value="Thioredoxin-like"/>
    <property type="match status" value="1"/>
</dbReference>
<comment type="caution">
    <text evidence="2">The sequence shown here is derived from an EMBL/GenBank/DDBJ whole genome shotgun (WGS) entry which is preliminary data.</text>
</comment>
<dbReference type="GO" id="GO:0016209">
    <property type="term" value="F:antioxidant activity"/>
    <property type="evidence" value="ECO:0007669"/>
    <property type="project" value="InterPro"/>
</dbReference>
<keyword evidence="3" id="KW-1185">Reference proteome</keyword>
<proteinExistence type="predicted"/>
<dbReference type="CDD" id="cd02969">
    <property type="entry name" value="PRX_like1"/>
    <property type="match status" value="1"/>
</dbReference>
<evidence type="ECO:0000313" key="2">
    <source>
        <dbReference type="EMBL" id="THV43130.1"/>
    </source>
</evidence>
<dbReference type="InterPro" id="IPR047262">
    <property type="entry name" value="PRX-like1"/>
</dbReference>
<dbReference type="Proteomes" id="UP000308760">
    <property type="component" value="Unassembled WGS sequence"/>
</dbReference>
<evidence type="ECO:0000259" key="1">
    <source>
        <dbReference type="PROSITE" id="PS51352"/>
    </source>
</evidence>
<accession>A0A4S8QFH3</accession>
<dbReference type="GO" id="GO:0016491">
    <property type="term" value="F:oxidoreductase activity"/>
    <property type="evidence" value="ECO:0007669"/>
    <property type="project" value="InterPro"/>
</dbReference>
<dbReference type="Pfam" id="PF00578">
    <property type="entry name" value="AhpC-TSA"/>
    <property type="match status" value="1"/>
</dbReference>
<dbReference type="PROSITE" id="PS51352">
    <property type="entry name" value="THIOREDOXIN_2"/>
    <property type="match status" value="1"/>
</dbReference>
<dbReference type="OrthoDB" id="9809746at2"/>
<protein>
    <submittedName>
        <fullName evidence="2">Thioredoxin family protein</fullName>
    </submittedName>
</protein>
<dbReference type="InterPro" id="IPR013766">
    <property type="entry name" value="Thioredoxin_domain"/>
</dbReference>
<name>A0A4S8QFH3_9ACTN</name>
<evidence type="ECO:0000313" key="3">
    <source>
        <dbReference type="Proteomes" id="UP000308760"/>
    </source>
</evidence>
<gene>
    <name evidence="2" type="ORF">FAB82_02545</name>
</gene>
<sequence length="180" mass="19588">MTLTNSQMVPLGTPAPDFTLPDLDGVDRSLADFDATALLIVFACNHCPYVQHIEQAFGQWTPGQADLDVVAICSNDAVSYPSDAPAGLASQIARANWQFPYLVDESQEVARAYNAVCTPDFFLYGPDRKLAYRGAFDASRPGNGKPVTGEYMTTAVEAVRKGEPVPEPHYPSTGCNIKWR</sequence>
<dbReference type="Gene3D" id="3.40.30.10">
    <property type="entry name" value="Glutaredoxin"/>
    <property type="match status" value="1"/>
</dbReference>
<organism evidence="2 3">
    <name type="scientific">Glycomyces buryatensis</name>
    <dbReference type="NCBI Taxonomy" id="2570927"/>
    <lineage>
        <taxon>Bacteria</taxon>
        <taxon>Bacillati</taxon>
        <taxon>Actinomycetota</taxon>
        <taxon>Actinomycetes</taxon>
        <taxon>Glycomycetales</taxon>
        <taxon>Glycomycetaceae</taxon>
        <taxon>Glycomyces</taxon>
    </lineage>
</organism>
<dbReference type="EMBL" id="STGY01000007">
    <property type="protein sequence ID" value="THV43130.1"/>
    <property type="molecule type" value="Genomic_DNA"/>
</dbReference>
<dbReference type="PANTHER" id="PTHR43640">
    <property type="entry name" value="OS07G0260300 PROTEIN"/>
    <property type="match status" value="1"/>
</dbReference>
<reference evidence="3" key="1">
    <citation type="submission" date="2019-04" db="EMBL/GenBank/DDBJ databases">
        <title>Nocardioides xinjiangensis sp. nov.</title>
        <authorList>
            <person name="Liu S."/>
        </authorList>
    </citation>
    <scope>NUCLEOTIDE SEQUENCE [LARGE SCALE GENOMIC DNA]</scope>
    <source>
        <strain evidence="3">18</strain>
    </source>
</reference>
<feature type="domain" description="Thioredoxin" evidence="1">
    <location>
        <begin position="9"/>
        <end position="161"/>
    </location>
</feature>
<dbReference type="RefSeq" id="WP_136532971.1">
    <property type="nucleotide sequence ID" value="NZ_STGY01000007.1"/>
</dbReference>
<dbReference type="InterPro" id="IPR000866">
    <property type="entry name" value="AhpC/TSA"/>
</dbReference>
<reference evidence="2 3" key="2">
    <citation type="submission" date="2019-05" db="EMBL/GenBank/DDBJ databases">
        <title>Glycomyces buryatensis sp. nov.</title>
        <authorList>
            <person name="Nikitina E."/>
        </authorList>
    </citation>
    <scope>NUCLEOTIDE SEQUENCE [LARGE SCALE GENOMIC DNA]</scope>
    <source>
        <strain evidence="2 3">18</strain>
    </source>
</reference>
<dbReference type="PANTHER" id="PTHR43640:SF1">
    <property type="entry name" value="THIOREDOXIN-DEPENDENT PEROXIREDOXIN"/>
    <property type="match status" value="1"/>
</dbReference>